<sequence>MSTLPSSVEAVSESMAQASESVTSQVLEPACAASTGSARSAIAALVAWVKETIVLAKSLVNAKPNLDELGLPRKIEE</sequence>
<evidence type="ECO:0000313" key="1">
    <source>
        <dbReference type="EMBL" id="GMF41179.1"/>
    </source>
</evidence>
<comment type="caution">
    <text evidence="1">The sequence shown here is derived from an EMBL/GenBank/DDBJ whole genome shotgun (WGS) entry which is preliminary data.</text>
</comment>
<dbReference type="AlphaFoldDB" id="A0A9W6XK94"/>
<keyword evidence="2" id="KW-1185">Reference proteome</keyword>
<reference evidence="1" key="1">
    <citation type="submission" date="2023-04" db="EMBL/GenBank/DDBJ databases">
        <title>Phytophthora lilii NBRC 32176.</title>
        <authorList>
            <person name="Ichikawa N."/>
            <person name="Sato H."/>
            <person name="Tonouchi N."/>
        </authorList>
    </citation>
    <scope>NUCLEOTIDE SEQUENCE</scope>
    <source>
        <strain evidence="1">NBRC 32176</strain>
    </source>
</reference>
<protein>
    <submittedName>
        <fullName evidence="1">Unnamed protein product</fullName>
    </submittedName>
</protein>
<proteinExistence type="predicted"/>
<organism evidence="1 2">
    <name type="scientific">Phytophthora lilii</name>
    <dbReference type="NCBI Taxonomy" id="2077276"/>
    <lineage>
        <taxon>Eukaryota</taxon>
        <taxon>Sar</taxon>
        <taxon>Stramenopiles</taxon>
        <taxon>Oomycota</taxon>
        <taxon>Peronosporomycetes</taxon>
        <taxon>Peronosporales</taxon>
        <taxon>Peronosporaceae</taxon>
        <taxon>Phytophthora</taxon>
    </lineage>
</organism>
<gene>
    <name evidence="1" type="ORF">Plil01_001663400</name>
</gene>
<dbReference type="EMBL" id="BSXW01002181">
    <property type="protein sequence ID" value="GMF41179.1"/>
    <property type="molecule type" value="Genomic_DNA"/>
</dbReference>
<evidence type="ECO:0000313" key="2">
    <source>
        <dbReference type="Proteomes" id="UP001165083"/>
    </source>
</evidence>
<accession>A0A9W6XK94</accession>
<dbReference type="Proteomes" id="UP001165083">
    <property type="component" value="Unassembled WGS sequence"/>
</dbReference>
<name>A0A9W6XK94_9STRA</name>